<dbReference type="InterPro" id="IPR036388">
    <property type="entry name" value="WH-like_DNA-bd_sf"/>
</dbReference>
<feature type="transmembrane region" description="Helical" evidence="6">
    <location>
        <begin position="268"/>
        <end position="291"/>
    </location>
</feature>
<dbReference type="GO" id="GO:0005886">
    <property type="term" value="C:plasma membrane"/>
    <property type="evidence" value="ECO:0007669"/>
    <property type="project" value="UniProtKB-SubCell"/>
</dbReference>
<feature type="transmembrane region" description="Helical" evidence="6">
    <location>
        <begin position="156"/>
        <end position="178"/>
    </location>
</feature>
<proteinExistence type="predicted"/>
<keyword evidence="5 6" id="KW-0472">Membrane</keyword>
<dbReference type="Proteomes" id="UP000697710">
    <property type="component" value="Unassembled WGS sequence"/>
</dbReference>
<protein>
    <submittedName>
        <fullName evidence="7">YihY family inner membrane protein</fullName>
    </submittedName>
</protein>
<dbReference type="AlphaFoldDB" id="A0A956RNB7"/>
<evidence type="ECO:0000256" key="5">
    <source>
        <dbReference type="ARBA" id="ARBA00023136"/>
    </source>
</evidence>
<organism evidence="7 8">
    <name type="scientific">Eiseniibacteriota bacterium</name>
    <dbReference type="NCBI Taxonomy" id="2212470"/>
    <lineage>
        <taxon>Bacteria</taxon>
        <taxon>Candidatus Eiseniibacteriota</taxon>
    </lineage>
</organism>
<evidence type="ECO:0000256" key="2">
    <source>
        <dbReference type="ARBA" id="ARBA00022475"/>
    </source>
</evidence>
<sequence>MRTLVRQIRRYLDLQIWEQDLSTRPAVEAFLLRELRVAIIVIRGIARGGISLRASAMTYTTLLALVPLLIVGFSIFHNFGGLADLESRLERLVYENIMPGQQAQVQGWLDGIFASLRSGAFSGLTVLFLTGGVLGLLSSIEGAFNDIWGVRKGRSLFHRISTYSTLIMISPILIGLSLSMTASLESSQVIHRIGDSIPGGEGLVELLFRVLPVLLTGIAFTLLYMVMPNVKVRLRAAFPSGMTAAILWEISKMGYAAYLKSATMYTTIYGSLAAIPLFLLWVHVTWIVTLFGAQLTFAQDAADDFREEEMAGLVSQRERIRVGLQLAIEACRSYLREVPAPELIDISQRMRLPLRLVRNVAETLTEGGILHVVLAEGATGIAPARAPERISVYEIIACILTAGHAPHGTAREGLARVDELMARLDQDLRANWASVTMEDCLARGIQPAEVITPEIVPGPFDRSSSGR</sequence>
<evidence type="ECO:0000313" key="7">
    <source>
        <dbReference type="EMBL" id="MCA9726192.1"/>
    </source>
</evidence>
<dbReference type="InterPro" id="IPR017039">
    <property type="entry name" value="Virul_fac_BrkB"/>
</dbReference>
<dbReference type="PANTHER" id="PTHR30213:SF0">
    <property type="entry name" value="UPF0761 MEMBRANE PROTEIN YIHY"/>
    <property type="match status" value="1"/>
</dbReference>
<keyword evidence="2" id="KW-1003">Cell membrane</keyword>
<feature type="transmembrane region" description="Helical" evidence="6">
    <location>
        <begin position="206"/>
        <end position="225"/>
    </location>
</feature>
<gene>
    <name evidence="7" type="ORF">KC729_00810</name>
</gene>
<name>A0A956RNB7_UNCEI</name>
<evidence type="ECO:0000256" key="1">
    <source>
        <dbReference type="ARBA" id="ARBA00004651"/>
    </source>
</evidence>
<keyword evidence="3 6" id="KW-0812">Transmembrane</keyword>
<dbReference type="Gene3D" id="1.10.10.10">
    <property type="entry name" value="Winged helix-like DNA-binding domain superfamily/Winged helix DNA-binding domain"/>
    <property type="match status" value="1"/>
</dbReference>
<accession>A0A956RNB7</accession>
<feature type="transmembrane region" description="Helical" evidence="6">
    <location>
        <begin position="120"/>
        <end position="144"/>
    </location>
</feature>
<comment type="caution">
    <text evidence="7">The sequence shown here is derived from an EMBL/GenBank/DDBJ whole genome shotgun (WGS) entry which is preliminary data.</text>
</comment>
<dbReference type="PANTHER" id="PTHR30213">
    <property type="entry name" value="INNER MEMBRANE PROTEIN YHJD"/>
    <property type="match status" value="1"/>
</dbReference>
<dbReference type="NCBIfam" id="TIGR00765">
    <property type="entry name" value="yihY_not_rbn"/>
    <property type="match status" value="1"/>
</dbReference>
<feature type="transmembrane region" description="Helical" evidence="6">
    <location>
        <begin position="56"/>
        <end position="76"/>
    </location>
</feature>
<evidence type="ECO:0000256" key="4">
    <source>
        <dbReference type="ARBA" id="ARBA00022989"/>
    </source>
</evidence>
<evidence type="ECO:0000256" key="6">
    <source>
        <dbReference type="SAM" id="Phobius"/>
    </source>
</evidence>
<evidence type="ECO:0000313" key="8">
    <source>
        <dbReference type="Proteomes" id="UP000697710"/>
    </source>
</evidence>
<keyword evidence="4 6" id="KW-1133">Transmembrane helix</keyword>
<evidence type="ECO:0000256" key="3">
    <source>
        <dbReference type="ARBA" id="ARBA00022692"/>
    </source>
</evidence>
<dbReference type="EMBL" id="JAGQHR010000009">
    <property type="protein sequence ID" value="MCA9726192.1"/>
    <property type="molecule type" value="Genomic_DNA"/>
</dbReference>
<reference evidence="7" key="2">
    <citation type="journal article" date="2021" name="Microbiome">
        <title>Successional dynamics and alternative stable states in a saline activated sludge microbial community over 9 years.</title>
        <authorList>
            <person name="Wang Y."/>
            <person name="Ye J."/>
            <person name="Ju F."/>
            <person name="Liu L."/>
            <person name="Boyd J.A."/>
            <person name="Deng Y."/>
            <person name="Parks D.H."/>
            <person name="Jiang X."/>
            <person name="Yin X."/>
            <person name="Woodcroft B.J."/>
            <person name="Tyson G.W."/>
            <person name="Hugenholtz P."/>
            <person name="Polz M.F."/>
            <person name="Zhang T."/>
        </authorList>
    </citation>
    <scope>NUCLEOTIDE SEQUENCE</scope>
    <source>
        <strain evidence="7">HKST-UBA01</strain>
    </source>
</reference>
<dbReference type="Pfam" id="PF03631">
    <property type="entry name" value="Virul_fac_BrkB"/>
    <property type="match status" value="1"/>
</dbReference>
<reference evidence="7" key="1">
    <citation type="submission" date="2020-04" db="EMBL/GenBank/DDBJ databases">
        <authorList>
            <person name="Zhang T."/>
        </authorList>
    </citation>
    <scope>NUCLEOTIDE SEQUENCE</scope>
    <source>
        <strain evidence="7">HKST-UBA01</strain>
    </source>
</reference>
<comment type="subcellular location">
    <subcellularLocation>
        <location evidence="1">Cell membrane</location>
        <topology evidence="1">Multi-pass membrane protein</topology>
    </subcellularLocation>
</comment>